<dbReference type="EMBL" id="ML977330">
    <property type="protein sequence ID" value="KAF2112712.1"/>
    <property type="molecule type" value="Genomic_DNA"/>
</dbReference>
<dbReference type="PANTHER" id="PTHR46411">
    <property type="entry name" value="FAMILY ATPASE, PUTATIVE-RELATED"/>
    <property type="match status" value="1"/>
</dbReference>
<evidence type="ECO:0000313" key="4">
    <source>
        <dbReference type="Proteomes" id="UP000799770"/>
    </source>
</evidence>
<dbReference type="Gene3D" id="3.40.50.300">
    <property type="entry name" value="P-loop containing nucleotide triphosphate hydrolases"/>
    <property type="match status" value="1"/>
</dbReference>
<dbReference type="PANTHER" id="PTHR46411:SF2">
    <property type="entry name" value="AAA+ ATPASE DOMAIN-CONTAINING PROTEIN"/>
    <property type="match status" value="1"/>
</dbReference>
<gene>
    <name evidence="3" type="ORF">BDV96DRAFT_580284</name>
</gene>
<dbReference type="GO" id="GO:0016887">
    <property type="term" value="F:ATP hydrolysis activity"/>
    <property type="evidence" value="ECO:0007669"/>
    <property type="project" value="InterPro"/>
</dbReference>
<feature type="domain" description="AAA+ ATPase" evidence="2">
    <location>
        <begin position="528"/>
        <end position="655"/>
    </location>
</feature>
<dbReference type="SUPFAM" id="SSF52540">
    <property type="entry name" value="P-loop containing nucleoside triphosphate hydrolases"/>
    <property type="match status" value="1"/>
</dbReference>
<dbReference type="OrthoDB" id="10042665at2759"/>
<dbReference type="Pfam" id="PF23232">
    <property type="entry name" value="AAA_lid_13"/>
    <property type="match status" value="1"/>
</dbReference>
<dbReference type="InterPro" id="IPR003593">
    <property type="entry name" value="AAA+_ATPase"/>
</dbReference>
<dbReference type="InterPro" id="IPR056599">
    <property type="entry name" value="AAA_lid_fung"/>
</dbReference>
<evidence type="ECO:0000259" key="2">
    <source>
        <dbReference type="SMART" id="SM00382"/>
    </source>
</evidence>
<reference evidence="3" key="1">
    <citation type="journal article" date="2020" name="Stud. Mycol.">
        <title>101 Dothideomycetes genomes: a test case for predicting lifestyles and emergence of pathogens.</title>
        <authorList>
            <person name="Haridas S."/>
            <person name="Albert R."/>
            <person name="Binder M."/>
            <person name="Bloem J."/>
            <person name="Labutti K."/>
            <person name="Salamov A."/>
            <person name="Andreopoulos B."/>
            <person name="Baker S."/>
            <person name="Barry K."/>
            <person name="Bills G."/>
            <person name="Bluhm B."/>
            <person name="Cannon C."/>
            <person name="Castanera R."/>
            <person name="Culley D."/>
            <person name="Daum C."/>
            <person name="Ezra D."/>
            <person name="Gonzalez J."/>
            <person name="Henrissat B."/>
            <person name="Kuo A."/>
            <person name="Liang C."/>
            <person name="Lipzen A."/>
            <person name="Lutzoni F."/>
            <person name="Magnuson J."/>
            <person name="Mondo S."/>
            <person name="Nolan M."/>
            <person name="Ohm R."/>
            <person name="Pangilinan J."/>
            <person name="Park H.-J."/>
            <person name="Ramirez L."/>
            <person name="Alfaro M."/>
            <person name="Sun H."/>
            <person name="Tritt A."/>
            <person name="Yoshinaga Y."/>
            <person name="Zwiers L.-H."/>
            <person name="Turgeon B."/>
            <person name="Goodwin S."/>
            <person name="Spatafora J."/>
            <person name="Crous P."/>
            <person name="Grigoriev I."/>
        </authorList>
    </citation>
    <scope>NUCLEOTIDE SEQUENCE</scope>
    <source>
        <strain evidence="3">CBS 627.86</strain>
    </source>
</reference>
<dbReference type="CDD" id="cd19481">
    <property type="entry name" value="RecA-like_protease"/>
    <property type="match status" value="1"/>
</dbReference>
<dbReference type="InterPro" id="IPR003959">
    <property type="entry name" value="ATPase_AAA_core"/>
</dbReference>
<feature type="region of interest" description="Disordered" evidence="1">
    <location>
        <begin position="1"/>
        <end position="35"/>
    </location>
</feature>
<dbReference type="Pfam" id="PF00004">
    <property type="entry name" value="AAA"/>
    <property type="match status" value="1"/>
</dbReference>
<keyword evidence="4" id="KW-1185">Reference proteome</keyword>
<dbReference type="InterPro" id="IPR027417">
    <property type="entry name" value="P-loop_NTPase"/>
</dbReference>
<name>A0A6A5YZX2_9PLEO</name>
<organism evidence="3 4">
    <name type="scientific">Lophiotrema nucula</name>
    <dbReference type="NCBI Taxonomy" id="690887"/>
    <lineage>
        <taxon>Eukaryota</taxon>
        <taxon>Fungi</taxon>
        <taxon>Dikarya</taxon>
        <taxon>Ascomycota</taxon>
        <taxon>Pezizomycotina</taxon>
        <taxon>Dothideomycetes</taxon>
        <taxon>Pleosporomycetidae</taxon>
        <taxon>Pleosporales</taxon>
        <taxon>Lophiotremataceae</taxon>
        <taxon>Lophiotrema</taxon>
    </lineage>
</organism>
<evidence type="ECO:0000256" key="1">
    <source>
        <dbReference type="SAM" id="MobiDB-lite"/>
    </source>
</evidence>
<dbReference type="SMART" id="SM00382">
    <property type="entry name" value="AAA"/>
    <property type="match status" value="1"/>
</dbReference>
<accession>A0A6A5YZX2</accession>
<evidence type="ECO:0000313" key="3">
    <source>
        <dbReference type="EMBL" id="KAF2112712.1"/>
    </source>
</evidence>
<dbReference type="GO" id="GO:0005524">
    <property type="term" value="F:ATP binding"/>
    <property type="evidence" value="ECO:0007669"/>
    <property type="project" value="InterPro"/>
</dbReference>
<protein>
    <recommendedName>
        <fullName evidence="2">AAA+ ATPase domain-containing protein</fullName>
    </recommendedName>
</protein>
<dbReference type="Proteomes" id="UP000799770">
    <property type="component" value="Unassembled WGS sequence"/>
</dbReference>
<proteinExistence type="predicted"/>
<sequence>MPFPEFSCSVSSDETYPPATKRRRIEHNDSSDTASSIAKVDRLTNNLPWRDIMCSLANIRPDVEDARLLQEVADMSTMLQDIAESQKTRPPTFAILHRVYCSRQEDSATQELDIEPPWSTNESHLRSLDRVTDLDGYIQSNETLSFIVIREYFCCPWKARTLGVVPEHQSETLVILSDSLLRTLSQVQSSHKDHVISYVKLQTNVEIMRPHVWTYYSLTLMKEALVRLKSRSAEDAVHLQLFLEYFRDGNKSMHAELESLLSRKLISAKFIDYLFIPGTTLIHSDTRGPAFDTASKQTAWASIHTQWTTDASKKGGNVLDRQLCDVIIEMNTTCWSFNGDFWQDSGEEKVAKRFYKDDPLDISSFSCRPLQYAEADRTNSLRTRGQVFWRCRKKQYVEYTGLDDHGAIHPYGTRFMIDGEARRDFTTRTSNPEDREKPKIRLPAATFARDVPPPGDFLLLLPRYIEAFHMEEKRWMWLLVSNISDVIWNQNVFDTLVLPDDTKELIKALVMNKIATDERTDYFRGKGSGLVILFHGPPGTGKTLTAESVAELARKPLYRVACGDIGTRPDDVERQLKRSLWLAEQWDSVVLLDEAEVFLQERTLDNVERNALVSIFLRTLEYYNGILILTTNRVGTFDEGFRSRIQLAIHYEALSPSSREQVWENFIKRLEGFRSEDIDISDLRDHLKELGEYKMNGRQIRNVVTTARQLAMFKKEPLDFNRMKHVIKVTGQFDKYLLKVNEGMDSEALAREDGLR</sequence>
<dbReference type="AlphaFoldDB" id="A0A6A5YZX2"/>